<name>A0A1C3XGK6_9BRAD</name>
<evidence type="ECO:0000256" key="7">
    <source>
        <dbReference type="RuleBase" id="RU363032"/>
    </source>
</evidence>
<dbReference type="PANTHER" id="PTHR32243">
    <property type="entry name" value="MALTOSE TRANSPORT SYSTEM PERMEASE-RELATED"/>
    <property type="match status" value="1"/>
</dbReference>
<dbReference type="InterPro" id="IPR035906">
    <property type="entry name" value="MetI-like_sf"/>
</dbReference>
<reference evidence="10" key="1">
    <citation type="submission" date="2016-08" db="EMBL/GenBank/DDBJ databases">
        <authorList>
            <person name="Varghese N."/>
            <person name="Submissions Spin"/>
        </authorList>
    </citation>
    <scope>NUCLEOTIDE SEQUENCE [LARGE SCALE GENOMIC DNA]</scope>
    <source>
        <strain evidence="10">ERR11</strain>
    </source>
</reference>
<dbReference type="InterPro" id="IPR050901">
    <property type="entry name" value="BP-dep_ABC_trans_perm"/>
</dbReference>
<dbReference type="AlphaFoldDB" id="A0A1C3XGK6"/>
<comment type="similarity">
    <text evidence="7">Belongs to the binding-protein-dependent transport system permease family.</text>
</comment>
<evidence type="ECO:0000259" key="8">
    <source>
        <dbReference type="PROSITE" id="PS50928"/>
    </source>
</evidence>
<keyword evidence="6 7" id="KW-0472">Membrane</keyword>
<dbReference type="Proteomes" id="UP000199184">
    <property type="component" value="Unassembled WGS sequence"/>
</dbReference>
<dbReference type="CDD" id="cd06261">
    <property type="entry name" value="TM_PBP2"/>
    <property type="match status" value="1"/>
</dbReference>
<evidence type="ECO:0000256" key="5">
    <source>
        <dbReference type="ARBA" id="ARBA00022989"/>
    </source>
</evidence>
<feature type="transmembrane region" description="Helical" evidence="7">
    <location>
        <begin position="208"/>
        <end position="229"/>
    </location>
</feature>
<keyword evidence="3" id="KW-1003">Cell membrane</keyword>
<proteinExistence type="inferred from homology"/>
<sequence>MSTLAIDKAGPSRKVKYGSMSRDRVWALRWSYFFLVLFAIFFLTPPVYMLITSLKSSAEISAATNPWWVFHPTLSNYVELLSSNQFLRFFWNSSIISIIVVIVTMMISIPAAFALARMKFWGSATLATGVFLTYLIPDSLLFIPLFKVLGGVQELTGITLLNRWYVLVFIYPTLTVPFCTWIMIGYFASIPKELDEAALIDGASWLQTLTRIFIPVALPGLIAATIFAFTVSWAQFLYPLVFTTSVDQLVLPVGITTTLIKGDVFNWGQIMTGALLGAAPPLVIYAFLMDYYIAGLTAGATKG</sequence>
<evidence type="ECO:0000256" key="6">
    <source>
        <dbReference type="ARBA" id="ARBA00023136"/>
    </source>
</evidence>
<dbReference type="GO" id="GO:0055085">
    <property type="term" value="P:transmembrane transport"/>
    <property type="evidence" value="ECO:0007669"/>
    <property type="project" value="InterPro"/>
</dbReference>
<feature type="transmembrane region" description="Helical" evidence="7">
    <location>
        <begin position="30"/>
        <end position="51"/>
    </location>
</feature>
<feature type="transmembrane region" description="Helical" evidence="7">
    <location>
        <begin position="164"/>
        <end position="188"/>
    </location>
</feature>
<dbReference type="SUPFAM" id="SSF161098">
    <property type="entry name" value="MetI-like"/>
    <property type="match status" value="1"/>
</dbReference>
<comment type="subcellular location">
    <subcellularLocation>
        <location evidence="1 7">Cell membrane</location>
        <topology evidence="1 7">Multi-pass membrane protein</topology>
    </subcellularLocation>
</comment>
<evidence type="ECO:0000313" key="9">
    <source>
        <dbReference type="EMBL" id="SCB51412.1"/>
    </source>
</evidence>
<evidence type="ECO:0000256" key="2">
    <source>
        <dbReference type="ARBA" id="ARBA00022448"/>
    </source>
</evidence>
<feature type="transmembrane region" description="Helical" evidence="7">
    <location>
        <begin position="120"/>
        <end position="143"/>
    </location>
</feature>
<feature type="domain" description="ABC transmembrane type-1" evidence="8">
    <location>
        <begin position="90"/>
        <end position="288"/>
    </location>
</feature>
<keyword evidence="2 7" id="KW-0813">Transport</keyword>
<dbReference type="PANTHER" id="PTHR32243:SF18">
    <property type="entry name" value="INNER MEMBRANE ABC TRANSPORTER PERMEASE PROTEIN YCJP"/>
    <property type="match status" value="1"/>
</dbReference>
<evidence type="ECO:0000313" key="10">
    <source>
        <dbReference type="Proteomes" id="UP000199184"/>
    </source>
</evidence>
<keyword evidence="5 7" id="KW-1133">Transmembrane helix</keyword>
<dbReference type="Pfam" id="PF00528">
    <property type="entry name" value="BPD_transp_1"/>
    <property type="match status" value="1"/>
</dbReference>
<dbReference type="RefSeq" id="WP_091963585.1">
    <property type="nucleotide sequence ID" value="NZ_FMAI01000015.1"/>
</dbReference>
<dbReference type="InterPro" id="IPR000515">
    <property type="entry name" value="MetI-like"/>
</dbReference>
<dbReference type="GO" id="GO:0005886">
    <property type="term" value="C:plasma membrane"/>
    <property type="evidence" value="ECO:0007669"/>
    <property type="project" value="UniProtKB-SubCell"/>
</dbReference>
<accession>A0A1C3XGK6</accession>
<dbReference type="EMBL" id="FMAI01000015">
    <property type="protein sequence ID" value="SCB51412.1"/>
    <property type="molecule type" value="Genomic_DNA"/>
</dbReference>
<organism evidence="9 10">
    <name type="scientific">Bradyrhizobium shewense</name>
    <dbReference type="NCBI Taxonomy" id="1761772"/>
    <lineage>
        <taxon>Bacteria</taxon>
        <taxon>Pseudomonadati</taxon>
        <taxon>Pseudomonadota</taxon>
        <taxon>Alphaproteobacteria</taxon>
        <taxon>Hyphomicrobiales</taxon>
        <taxon>Nitrobacteraceae</taxon>
        <taxon>Bradyrhizobium</taxon>
    </lineage>
</organism>
<evidence type="ECO:0000256" key="1">
    <source>
        <dbReference type="ARBA" id="ARBA00004651"/>
    </source>
</evidence>
<feature type="transmembrane region" description="Helical" evidence="7">
    <location>
        <begin position="267"/>
        <end position="288"/>
    </location>
</feature>
<protein>
    <submittedName>
        <fullName evidence="9">Carbohydrate ABC transporter membrane protein 2, CUT1 family</fullName>
    </submittedName>
</protein>
<evidence type="ECO:0000256" key="4">
    <source>
        <dbReference type="ARBA" id="ARBA00022692"/>
    </source>
</evidence>
<gene>
    <name evidence="9" type="ORF">GA0061098_1015171</name>
</gene>
<evidence type="ECO:0000256" key="3">
    <source>
        <dbReference type="ARBA" id="ARBA00022475"/>
    </source>
</evidence>
<keyword evidence="4 7" id="KW-0812">Transmembrane</keyword>
<dbReference type="Gene3D" id="1.10.3720.10">
    <property type="entry name" value="MetI-like"/>
    <property type="match status" value="1"/>
</dbReference>
<dbReference type="PROSITE" id="PS50928">
    <property type="entry name" value="ABC_TM1"/>
    <property type="match status" value="1"/>
</dbReference>
<feature type="transmembrane region" description="Helical" evidence="7">
    <location>
        <begin position="89"/>
        <end position="114"/>
    </location>
</feature>
<keyword evidence="10" id="KW-1185">Reference proteome</keyword>